<accession>A0AAU1ZWI1</accession>
<dbReference type="GO" id="GO:0008930">
    <property type="term" value="F:methylthioadenosine nucleosidase activity"/>
    <property type="evidence" value="ECO:0007669"/>
    <property type="project" value="TreeGrafter"/>
</dbReference>
<dbReference type="InterPro" id="IPR000845">
    <property type="entry name" value="Nucleoside_phosphorylase_d"/>
</dbReference>
<evidence type="ECO:0000313" key="3">
    <source>
        <dbReference type="EMBL" id="WTT16414.1"/>
    </source>
</evidence>
<protein>
    <submittedName>
        <fullName evidence="3">5'-methylthioadenosine/S-adenosylhomocysteine nucleosidase</fullName>
    </submittedName>
</protein>
<dbReference type="Pfam" id="PF01048">
    <property type="entry name" value="PNP_UDP_1"/>
    <property type="match status" value="1"/>
</dbReference>
<feature type="compositionally biased region" description="Low complexity" evidence="1">
    <location>
        <begin position="243"/>
        <end position="252"/>
    </location>
</feature>
<proteinExistence type="predicted"/>
<dbReference type="GO" id="GO:0019284">
    <property type="term" value="P:L-methionine salvage from S-adenosylmethionine"/>
    <property type="evidence" value="ECO:0007669"/>
    <property type="project" value="TreeGrafter"/>
</dbReference>
<dbReference type="AlphaFoldDB" id="A0AAU1ZWI1"/>
<sequence length="295" mass="31392">MSETEPTVVVLTALPSEYAAVRAHIPDAEERVHEKGTFVEWGRLPDSPWQVAIAELGPGALNAASLTERIVNWLCPEVLLFVGVAGSLKRDDIKIGDVVVGTKVYSVHGGKQTREGFLVRPEAWHSSHRLEQAARFALRGKAHLKPIAVGDVVLADAKSDIAEYLHKNYNDAAAIEMEGSGVVHAAHLSGQLDALVIRGISDYADAKKAKADASGTQPKAADAAAAAAVAILRKHRPARAARSETPAASAASDDSREGPFPRPQYGGDHLDFRGSTFSGPFTAKKVVRGQDEDAT</sequence>
<dbReference type="GO" id="GO:0009116">
    <property type="term" value="P:nucleoside metabolic process"/>
    <property type="evidence" value="ECO:0007669"/>
    <property type="project" value="InterPro"/>
</dbReference>
<organism evidence="3">
    <name type="scientific">Streptomyces sp. NBC_00093</name>
    <dbReference type="NCBI Taxonomy" id="2975649"/>
    <lineage>
        <taxon>Bacteria</taxon>
        <taxon>Bacillati</taxon>
        <taxon>Actinomycetota</taxon>
        <taxon>Actinomycetes</taxon>
        <taxon>Kitasatosporales</taxon>
        <taxon>Streptomycetaceae</taxon>
        <taxon>Streptomyces</taxon>
    </lineage>
</organism>
<dbReference type="PANTHER" id="PTHR46832:SF1">
    <property type="entry name" value="5'-METHYLTHIOADENOSINE_S-ADENOSYLHOMOCYSTEINE NUCLEOSIDASE"/>
    <property type="match status" value="1"/>
</dbReference>
<dbReference type="CDD" id="cd09008">
    <property type="entry name" value="MTAN"/>
    <property type="match status" value="1"/>
</dbReference>
<evidence type="ECO:0000259" key="2">
    <source>
        <dbReference type="Pfam" id="PF01048"/>
    </source>
</evidence>
<dbReference type="GO" id="GO:0008782">
    <property type="term" value="F:adenosylhomocysteine nucleosidase activity"/>
    <property type="evidence" value="ECO:0007669"/>
    <property type="project" value="TreeGrafter"/>
</dbReference>
<feature type="region of interest" description="Disordered" evidence="1">
    <location>
        <begin position="236"/>
        <end position="295"/>
    </location>
</feature>
<dbReference type="GO" id="GO:0005829">
    <property type="term" value="C:cytosol"/>
    <property type="evidence" value="ECO:0007669"/>
    <property type="project" value="TreeGrafter"/>
</dbReference>
<feature type="domain" description="Nucleoside phosphorylase" evidence="2">
    <location>
        <begin position="7"/>
        <end position="233"/>
    </location>
</feature>
<dbReference type="EMBL" id="CP108222">
    <property type="protein sequence ID" value="WTT16414.1"/>
    <property type="molecule type" value="Genomic_DNA"/>
</dbReference>
<dbReference type="Gene3D" id="3.40.50.1580">
    <property type="entry name" value="Nucleoside phosphorylase domain"/>
    <property type="match status" value="1"/>
</dbReference>
<dbReference type="InterPro" id="IPR035994">
    <property type="entry name" value="Nucleoside_phosphorylase_sf"/>
</dbReference>
<evidence type="ECO:0000256" key="1">
    <source>
        <dbReference type="SAM" id="MobiDB-lite"/>
    </source>
</evidence>
<name>A0AAU1ZWI1_9ACTN</name>
<gene>
    <name evidence="3" type="ORF">OHA22_13215</name>
</gene>
<dbReference type="SUPFAM" id="SSF53167">
    <property type="entry name" value="Purine and uridine phosphorylases"/>
    <property type="match status" value="1"/>
</dbReference>
<reference evidence="3" key="1">
    <citation type="submission" date="2022-10" db="EMBL/GenBank/DDBJ databases">
        <title>The complete genomes of actinobacterial strains from the NBC collection.</title>
        <authorList>
            <person name="Joergensen T.S."/>
            <person name="Alvarez Arevalo M."/>
            <person name="Sterndorff E.B."/>
            <person name="Faurdal D."/>
            <person name="Vuksanovic O."/>
            <person name="Mourched A.-S."/>
            <person name="Charusanti P."/>
            <person name="Shaw S."/>
            <person name="Blin K."/>
            <person name="Weber T."/>
        </authorList>
    </citation>
    <scope>NUCLEOTIDE SEQUENCE</scope>
    <source>
        <strain evidence="3">NBC_00093</strain>
    </source>
</reference>
<dbReference type="PANTHER" id="PTHR46832">
    <property type="entry name" value="5'-METHYLTHIOADENOSINE/S-ADENOSYLHOMOCYSTEINE NUCLEOSIDASE"/>
    <property type="match status" value="1"/>
</dbReference>